<dbReference type="RefSeq" id="XP_016219217.1">
    <property type="nucleotide sequence ID" value="XM_016352960.1"/>
</dbReference>
<gene>
    <name evidence="2" type="ORF">PV09_00249</name>
</gene>
<keyword evidence="1" id="KW-0732">Signal</keyword>
<dbReference type="OrthoDB" id="3921709at2759"/>
<proteinExistence type="predicted"/>
<protein>
    <recommendedName>
        <fullName evidence="4">Extracellular membrane protein CFEM domain-containing protein</fullName>
    </recommendedName>
</protein>
<sequence>MMYINNIAFALAALSAVSALGINESDVPSVCATICKPLVQLSDACSSSSSTDSSCICKNTSFDVVNLGSMCAICCQQANSLGDDLKSISSACGFTQGTYNQASASSVAATVVVTATYSGKTTTLSAAATASATSSSASSSKNVAPAPTMQAAGLLAGAGAVAAGLIL</sequence>
<feature type="chain" id="PRO_5002249064" description="Extracellular membrane protein CFEM domain-containing protein" evidence="1">
    <location>
        <begin position="20"/>
        <end position="167"/>
    </location>
</feature>
<dbReference type="GeneID" id="27308222"/>
<dbReference type="STRING" id="253628.A0A0D2ARM3"/>
<evidence type="ECO:0000256" key="1">
    <source>
        <dbReference type="SAM" id="SignalP"/>
    </source>
</evidence>
<feature type="signal peptide" evidence="1">
    <location>
        <begin position="1"/>
        <end position="19"/>
    </location>
</feature>
<name>A0A0D2ARM3_9PEZI</name>
<dbReference type="AlphaFoldDB" id="A0A0D2ARM3"/>
<dbReference type="VEuPathDB" id="FungiDB:PV09_00249"/>
<dbReference type="Proteomes" id="UP000053259">
    <property type="component" value="Unassembled WGS sequence"/>
</dbReference>
<dbReference type="InParanoid" id="A0A0D2ARM3"/>
<dbReference type="EMBL" id="KN847529">
    <property type="protein sequence ID" value="KIW09348.1"/>
    <property type="molecule type" value="Genomic_DNA"/>
</dbReference>
<evidence type="ECO:0000313" key="2">
    <source>
        <dbReference type="EMBL" id="KIW09348.1"/>
    </source>
</evidence>
<reference evidence="2 3" key="1">
    <citation type="submission" date="2015-01" db="EMBL/GenBank/DDBJ databases">
        <title>The Genome Sequence of Ochroconis gallopava CBS43764.</title>
        <authorList>
            <consortium name="The Broad Institute Genomics Platform"/>
            <person name="Cuomo C."/>
            <person name="de Hoog S."/>
            <person name="Gorbushina A."/>
            <person name="Stielow B."/>
            <person name="Teixiera M."/>
            <person name="Abouelleil A."/>
            <person name="Chapman S.B."/>
            <person name="Priest M."/>
            <person name="Young S.K."/>
            <person name="Wortman J."/>
            <person name="Nusbaum C."/>
            <person name="Birren B."/>
        </authorList>
    </citation>
    <scope>NUCLEOTIDE SEQUENCE [LARGE SCALE GENOMIC DNA]</scope>
    <source>
        <strain evidence="2 3">CBS 43764</strain>
    </source>
</reference>
<keyword evidence="3" id="KW-1185">Reference proteome</keyword>
<dbReference type="HOGENOM" id="CLU_1595828_0_0_1"/>
<evidence type="ECO:0000313" key="3">
    <source>
        <dbReference type="Proteomes" id="UP000053259"/>
    </source>
</evidence>
<evidence type="ECO:0008006" key="4">
    <source>
        <dbReference type="Google" id="ProtNLM"/>
    </source>
</evidence>
<organism evidence="2 3">
    <name type="scientific">Verruconis gallopava</name>
    <dbReference type="NCBI Taxonomy" id="253628"/>
    <lineage>
        <taxon>Eukaryota</taxon>
        <taxon>Fungi</taxon>
        <taxon>Dikarya</taxon>
        <taxon>Ascomycota</taxon>
        <taxon>Pezizomycotina</taxon>
        <taxon>Dothideomycetes</taxon>
        <taxon>Pleosporomycetidae</taxon>
        <taxon>Venturiales</taxon>
        <taxon>Sympoventuriaceae</taxon>
        <taxon>Verruconis</taxon>
    </lineage>
</organism>
<accession>A0A0D2ARM3</accession>